<accession>A0A8T0L8Q2</accession>
<dbReference type="SUPFAM" id="SSF54171">
    <property type="entry name" value="DNA-binding domain"/>
    <property type="match status" value="1"/>
</dbReference>
<dbReference type="GO" id="GO:0003677">
    <property type="term" value="F:DNA binding"/>
    <property type="evidence" value="ECO:0007669"/>
    <property type="project" value="UniProtKB-KW"/>
</dbReference>
<keyword evidence="3" id="KW-0238">DNA-binding</keyword>
<dbReference type="GO" id="GO:0009873">
    <property type="term" value="P:ethylene-activated signaling pathway"/>
    <property type="evidence" value="ECO:0007669"/>
    <property type="project" value="InterPro"/>
</dbReference>
<keyword evidence="4" id="KW-0804">Transcription</keyword>
<keyword evidence="2" id="KW-0805">Transcription regulation</keyword>
<evidence type="ECO:0000256" key="5">
    <source>
        <dbReference type="ARBA" id="ARBA00023242"/>
    </source>
</evidence>
<dbReference type="PANTHER" id="PTHR31190:SF142">
    <property type="entry name" value="ETHYLENE-RESPONSIVE TRANSCRIPTION FACTOR RAP2-3"/>
    <property type="match status" value="1"/>
</dbReference>
<evidence type="ECO:0000313" key="8">
    <source>
        <dbReference type="EMBL" id="KAG2407258.1"/>
    </source>
</evidence>
<dbReference type="FunFam" id="3.30.730.10:FF:000001">
    <property type="entry name" value="Ethylene-responsive transcription factor 2"/>
    <property type="match status" value="1"/>
</dbReference>
<dbReference type="PRINTS" id="PR00367">
    <property type="entry name" value="ETHRSPELEMNT"/>
</dbReference>
<evidence type="ECO:0000256" key="4">
    <source>
        <dbReference type="ARBA" id="ARBA00023163"/>
    </source>
</evidence>
<dbReference type="InterPro" id="IPR044808">
    <property type="entry name" value="ERF_plant"/>
</dbReference>
<reference evidence="8 9" key="1">
    <citation type="submission" date="2020-05" db="EMBL/GenBank/DDBJ databases">
        <title>Vigna angularis (adzuki bean) Var. LongXiaoDou No. 4 denovo assembly.</title>
        <authorList>
            <person name="Xiang H."/>
        </authorList>
    </citation>
    <scope>NUCLEOTIDE SEQUENCE [LARGE SCALE GENOMIC DNA]</scope>
    <source>
        <tissue evidence="8">Leaf</tissue>
    </source>
</reference>
<dbReference type="Pfam" id="PF00847">
    <property type="entry name" value="AP2"/>
    <property type="match status" value="1"/>
</dbReference>
<keyword evidence="5" id="KW-0539">Nucleus</keyword>
<name>A0A8T0L8Q2_PHAAN</name>
<dbReference type="AlphaFoldDB" id="A0A8T0L8Q2"/>
<evidence type="ECO:0000256" key="2">
    <source>
        <dbReference type="ARBA" id="ARBA00023015"/>
    </source>
</evidence>
<dbReference type="Proteomes" id="UP000743370">
    <property type="component" value="Unassembled WGS sequence"/>
</dbReference>
<comment type="caution">
    <text evidence="8">The sequence shown here is derived from an EMBL/GenBank/DDBJ whole genome shotgun (WGS) entry which is preliminary data.</text>
</comment>
<dbReference type="InterPro" id="IPR036955">
    <property type="entry name" value="AP2/ERF_dom_sf"/>
</dbReference>
<dbReference type="Gene3D" id="3.30.730.10">
    <property type="entry name" value="AP2/ERF domain"/>
    <property type="match status" value="1"/>
</dbReference>
<evidence type="ECO:0000256" key="6">
    <source>
        <dbReference type="ARBA" id="ARBA00024343"/>
    </source>
</evidence>
<dbReference type="InterPro" id="IPR001471">
    <property type="entry name" value="AP2/ERF_dom"/>
</dbReference>
<sequence>MVEEKPDLNFYVHLPIKMCGGSIISDFIQVDIKNVPESTTHRLFYQLHTFNATSSSTLNKVEEPCEKLKNSRVVAQKAGARVRKNAYRGIRRRPWGKWAAEIRDPRKGVRVWLGTFATAEEAARAYDAAAVRIRGHKAKLNFPDHHRHPSNINNNNPCLSPELTQSCYQPSLNNLDHDPQLAQQISNLESFLGLEHEQLPMQPLPLPEWDPLHDVVLSNHHLF</sequence>
<dbReference type="GO" id="GO:0005634">
    <property type="term" value="C:nucleus"/>
    <property type="evidence" value="ECO:0007669"/>
    <property type="project" value="UniProtKB-SubCell"/>
</dbReference>
<evidence type="ECO:0000256" key="3">
    <source>
        <dbReference type="ARBA" id="ARBA00023125"/>
    </source>
</evidence>
<evidence type="ECO:0000259" key="7">
    <source>
        <dbReference type="PROSITE" id="PS51032"/>
    </source>
</evidence>
<dbReference type="GO" id="GO:0003700">
    <property type="term" value="F:DNA-binding transcription factor activity"/>
    <property type="evidence" value="ECO:0007669"/>
    <property type="project" value="InterPro"/>
</dbReference>
<dbReference type="CDD" id="cd00018">
    <property type="entry name" value="AP2"/>
    <property type="match status" value="1"/>
</dbReference>
<comment type="subcellular location">
    <subcellularLocation>
        <location evidence="1">Nucleus</location>
    </subcellularLocation>
</comment>
<protein>
    <submittedName>
        <fullName evidence="8">Ethylene-responsive transcription factor RAP2-3 Cadmium-induced protein</fullName>
    </submittedName>
</protein>
<dbReference type="PROSITE" id="PS51032">
    <property type="entry name" value="AP2_ERF"/>
    <property type="match status" value="1"/>
</dbReference>
<dbReference type="PANTHER" id="PTHR31190">
    <property type="entry name" value="DNA-BINDING DOMAIN"/>
    <property type="match status" value="1"/>
</dbReference>
<dbReference type="EMBL" id="JABFOF010000001">
    <property type="protein sequence ID" value="KAG2407258.1"/>
    <property type="molecule type" value="Genomic_DNA"/>
</dbReference>
<feature type="domain" description="AP2/ERF" evidence="7">
    <location>
        <begin position="86"/>
        <end position="143"/>
    </location>
</feature>
<evidence type="ECO:0000313" key="9">
    <source>
        <dbReference type="Proteomes" id="UP000743370"/>
    </source>
</evidence>
<proteinExistence type="inferred from homology"/>
<evidence type="ECO:0000256" key="1">
    <source>
        <dbReference type="ARBA" id="ARBA00004123"/>
    </source>
</evidence>
<gene>
    <name evidence="8" type="ORF">HKW66_Vig0020800</name>
</gene>
<organism evidence="8 9">
    <name type="scientific">Phaseolus angularis</name>
    <name type="common">Azuki bean</name>
    <name type="synonym">Vigna angularis</name>
    <dbReference type="NCBI Taxonomy" id="3914"/>
    <lineage>
        <taxon>Eukaryota</taxon>
        <taxon>Viridiplantae</taxon>
        <taxon>Streptophyta</taxon>
        <taxon>Embryophyta</taxon>
        <taxon>Tracheophyta</taxon>
        <taxon>Spermatophyta</taxon>
        <taxon>Magnoliopsida</taxon>
        <taxon>eudicotyledons</taxon>
        <taxon>Gunneridae</taxon>
        <taxon>Pentapetalae</taxon>
        <taxon>rosids</taxon>
        <taxon>fabids</taxon>
        <taxon>Fabales</taxon>
        <taxon>Fabaceae</taxon>
        <taxon>Papilionoideae</taxon>
        <taxon>50 kb inversion clade</taxon>
        <taxon>NPAAA clade</taxon>
        <taxon>indigoferoid/millettioid clade</taxon>
        <taxon>Phaseoleae</taxon>
        <taxon>Vigna</taxon>
    </lineage>
</organism>
<comment type="similarity">
    <text evidence="6">Belongs to the AP2/ERF transcription factor family. ERF subfamily.</text>
</comment>
<dbReference type="InterPro" id="IPR016177">
    <property type="entry name" value="DNA-bd_dom_sf"/>
</dbReference>
<dbReference type="SMART" id="SM00380">
    <property type="entry name" value="AP2"/>
    <property type="match status" value="1"/>
</dbReference>